<feature type="region of interest" description="Disordered" evidence="2">
    <location>
        <begin position="856"/>
        <end position="910"/>
    </location>
</feature>
<dbReference type="SUPFAM" id="SSF48452">
    <property type="entry name" value="TPR-like"/>
    <property type="match status" value="1"/>
</dbReference>
<gene>
    <name evidence="3" type="ORF">TGRUB_271430</name>
</gene>
<feature type="region of interest" description="Disordered" evidence="2">
    <location>
        <begin position="1"/>
        <end position="33"/>
    </location>
</feature>
<dbReference type="VEuPathDB" id="ToxoDB:TGRUB_271430"/>
<dbReference type="PANTHER" id="PTHR46512">
    <property type="entry name" value="PEPTIDYLPROLYL ISOMERASE"/>
    <property type="match status" value="1"/>
</dbReference>
<feature type="region of interest" description="Disordered" evidence="2">
    <location>
        <begin position="211"/>
        <end position="310"/>
    </location>
</feature>
<feature type="compositionally biased region" description="Basic and acidic residues" evidence="2">
    <location>
        <begin position="1090"/>
        <end position="1109"/>
    </location>
</feature>
<feature type="compositionally biased region" description="Low complexity" evidence="2">
    <location>
        <begin position="1030"/>
        <end position="1061"/>
    </location>
</feature>
<feature type="compositionally biased region" description="Basic and acidic residues" evidence="2">
    <location>
        <begin position="389"/>
        <end position="404"/>
    </location>
</feature>
<sequence length="1316" mass="144682">MESDLESGSDLLRELNFNSDDEPPSPQAGDVTVVSPDGCVTKTIVSLGKELLHAGFGDEICVRWHPLPAHPGVLTPEKSTDLLRILEDAQPQWTTLGQSAAFPQLLSLAARRMCLGEVAVVSGPASHLREPQKYLYSPAALAGVSASSSTPVTSSVSSTGSSSASSFPSSYAAFRKHELVNKRRALRALREKADKENKDFSEETRRSLSLSLGSIDTLQGGRALPPASPRPPESASCSSRFSRTQVRTPAVGGRLPRSVQTGKGAEEGRAESDAARVDAGGDLEKKKVERRETRGEQKGEEHREEREEENTCSVVLQLLSISPIRRLTEDGGLRMRLLRPGTGWRTPGRNDLVSFSLVVLCKDAVCRETQLNQILHASTDDQSSVSPALHRDGEKQRDTGEIKVPRSASCEEVEDLGNQEGREKREEAKWRVGEEKLKDGHEGGDQSDTRVKRTIGISCCKEGAQASSPSSSFSFVRCREEIALSEAPLRGLRTALRHLKHGEEVLLTLEGEHCQLAALHTPALASWTCACCGQTLEETLLSGNRKNKREGESEREECLCCCRQMQSCACICRDSSWPGEEDKAALYLYVKMDNWRPRATISVPSPVNDSKSLGTVAFTLLMGAADERQRTLVREEGDRDAAKAMNGIPVNWRPEEGSTVIVLLSLALLRSSFSAQPLPLNCPLTRHFSPAENRQFSLPSRRDEEPRQQRRTEREGAETGNAGIWLLFTLGDWSAPPWLEEAVKRLKMGDVGRFELSPSLFSQAVQTLPYRRPASSSGEQSCKACDWGGMWIIHPPLPPRRASSCPVSASCLWGAAALGGSLACASRSVEDLVRETVDGGSLEAVVRCVREKEATWRRPREAPRDADAQERAQAKQARRGEKDEGIADDEDGQTGEEDGQTGEEEEGSRRECVERVIRVEWEGEEEIKKKLEEATREEVGEYANKDEDSEDTRVLATIWLASILDRRKELWARGSPDEKCALVERLRHEGNLLLKRGLLSAAAHRYSRAFDVCRFLPAYEEATRVQPLLASSQGPAATASTSASSLSSSSSSPSASASGGRPPRPSPDDLQPPSNRQAQSADVLNAHASALEKARRGQPEEGEREREGEQGGEEELSLVEVTRLATGVLNNWALCCLRQSRWREALRHASVSLLLLDLIGNSPESEVDKKEKQRQREPSATPGAVCEENEKATKHGEEVTANTEQETKQKKQETKQKKQETEQKQTEQKQQTEEKKGETRGDNFQHARCVALYRKAKALSEGGEIAEAINAAKAAAAIESGDSAIQNLLKTLLRHRARALKSERETFLGMFQRAPR</sequence>
<evidence type="ECO:0000256" key="1">
    <source>
        <dbReference type="SAM" id="Coils"/>
    </source>
</evidence>
<comment type="caution">
    <text evidence="3">The sequence shown here is derived from an EMBL/GenBank/DDBJ whole genome shotgun (WGS) entry which is preliminary data.</text>
</comment>
<feature type="region of interest" description="Disordered" evidence="2">
    <location>
        <begin position="147"/>
        <end position="168"/>
    </location>
</feature>
<name>A0A086LYL0_TOXGO</name>
<dbReference type="OrthoDB" id="333093at2759"/>
<keyword evidence="1" id="KW-0175">Coiled coil</keyword>
<reference evidence="3 4" key="1">
    <citation type="submission" date="2014-05" db="EMBL/GenBank/DDBJ databases">
        <authorList>
            <person name="Sibley D."/>
            <person name="Venepally P."/>
            <person name="Karamycheva S."/>
            <person name="Hadjithomas M."/>
            <person name="Khan A."/>
            <person name="Brunk B."/>
            <person name="Roos D."/>
            <person name="Caler E."/>
            <person name="Lorenzi H."/>
        </authorList>
    </citation>
    <scope>NUCLEOTIDE SEQUENCE [LARGE SCALE GENOMIC DNA]</scope>
    <source>
        <strain evidence="3 4">RUB</strain>
    </source>
</reference>
<dbReference type="Gene3D" id="1.25.40.10">
    <property type="entry name" value="Tetratricopeptide repeat domain"/>
    <property type="match status" value="2"/>
</dbReference>
<evidence type="ECO:0000256" key="2">
    <source>
        <dbReference type="SAM" id="MobiDB-lite"/>
    </source>
</evidence>
<feature type="compositionally biased region" description="Basic and acidic residues" evidence="2">
    <location>
        <begin position="282"/>
        <end position="305"/>
    </location>
</feature>
<evidence type="ECO:0000313" key="4">
    <source>
        <dbReference type="Proteomes" id="UP000028834"/>
    </source>
</evidence>
<dbReference type="Proteomes" id="UP000028834">
    <property type="component" value="Unassembled WGS sequence"/>
</dbReference>
<feature type="compositionally biased region" description="Basic and acidic residues" evidence="2">
    <location>
        <begin position="264"/>
        <end position="276"/>
    </location>
</feature>
<dbReference type="InterPro" id="IPR050754">
    <property type="entry name" value="FKBP4/5/8-like"/>
</dbReference>
<accession>A0A086LYL0</accession>
<dbReference type="InterPro" id="IPR011990">
    <property type="entry name" value="TPR-like_helical_dom_sf"/>
</dbReference>
<feature type="region of interest" description="Disordered" evidence="2">
    <location>
        <begin position="378"/>
        <end position="448"/>
    </location>
</feature>
<feature type="compositionally biased region" description="Basic and acidic residues" evidence="2">
    <location>
        <begin position="1205"/>
        <end position="1242"/>
    </location>
</feature>
<feature type="compositionally biased region" description="Basic and acidic residues" evidence="2">
    <location>
        <begin position="856"/>
        <end position="885"/>
    </location>
</feature>
<proteinExistence type="predicted"/>
<feature type="region of interest" description="Disordered" evidence="2">
    <location>
        <begin position="1030"/>
        <end position="1115"/>
    </location>
</feature>
<evidence type="ECO:0000313" key="3">
    <source>
        <dbReference type="EMBL" id="KFG61728.1"/>
    </source>
</evidence>
<feature type="region of interest" description="Disordered" evidence="2">
    <location>
        <begin position="693"/>
        <end position="717"/>
    </location>
</feature>
<protein>
    <recommendedName>
        <fullName evidence="5">Tetratricopeptide repeat-containing protein</fullName>
    </recommendedName>
</protein>
<feature type="region of interest" description="Disordered" evidence="2">
    <location>
        <begin position="1165"/>
        <end position="1242"/>
    </location>
</feature>
<feature type="compositionally biased region" description="Basic and acidic residues" evidence="2">
    <location>
        <begin position="1166"/>
        <end position="1177"/>
    </location>
</feature>
<feature type="coiled-coil region" evidence="1">
    <location>
        <begin position="176"/>
        <end position="206"/>
    </location>
</feature>
<feature type="compositionally biased region" description="Basic and acidic residues" evidence="2">
    <location>
        <begin position="1188"/>
        <end position="1198"/>
    </location>
</feature>
<feature type="compositionally biased region" description="Acidic residues" evidence="2">
    <location>
        <begin position="886"/>
        <end position="906"/>
    </location>
</feature>
<organism evidence="3 4">
    <name type="scientific">Toxoplasma gondii RUB</name>
    <dbReference type="NCBI Taxonomy" id="935652"/>
    <lineage>
        <taxon>Eukaryota</taxon>
        <taxon>Sar</taxon>
        <taxon>Alveolata</taxon>
        <taxon>Apicomplexa</taxon>
        <taxon>Conoidasida</taxon>
        <taxon>Coccidia</taxon>
        <taxon>Eucoccidiorida</taxon>
        <taxon>Eimeriorina</taxon>
        <taxon>Sarcocystidae</taxon>
        <taxon>Toxoplasma</taxon>
    </lineage>
</organism>
<feature type="compositionally biased region" description="Basic and acidic residues" evidence="2">
    <location>
        <begin position="420"/>
        <end position="448"/>
    </location>
</feature>
<feature type="compositionally biased region" description="Basic and acidic residues" evidence="2">
    <location>
        <begin position="700"/>
        <end position="717"/>
    </location>
</feature>
<dbReference type="EMBL" id="AFYV02001521">
    <property type="protein sequence ID" value="KFG61728.1"/>
    <property type="molecule type" value="Genomic_DNA"/>
</dbReference>
<evidence type="ECO:0008006" key="5">
    <source>
        <dbReference type="Google" id="ProtNLM"/>
    </source>
</evidence>